<reference evidence="6" key="2">
    <citation type="submission" date="2021-04" db="EMBL/GenBank/DDBJ databases">
        <authorList>
            <person name="Gilroy R."/>
        </authorList>
    </citation>
    <scope>NUCLEOTIDE SEQUENCE</scope>
    <source>
        <strain evidence="6">14975</strain>
    </source>
</reference>
<gene>
    <name evidence="6" type="ORF">H9862_02025</name>
</gene>
<accession>A0A9D1VAN1</accession>
<comment type="caution">
    <text evidence="6">The sequence shown here is derived from an EMBL/GenBank/DDBJ whole genome shotgun (WGS) entry which is preliminary data.</text>
</comment>
<name>A0A9D1VAN1_9BACT</name>
<evidence type="ECO:0000256" key="2">
    <source>
        <dbReference type="ARBA" id="ARBA00023125"/>
    </source>
</evidence>
<evidence type="ECO:0000259" key="5">
    <source>
        <dbReference type="PROSITE" id="PS50949"/>
    </source>
</evidence>
<keyword evidence="3" id="KW-0804">Transcription</keyword>
<dbReference type="Gene3D" id="1.20.120.530">
    <property type="entry name" value="GntR ligand-binding domain-like"/>
    <property type="match status" value="1"/>
</dbReference>
<protein>
    <submittedName>
        <fullName evidence="6">FCD domain-containing protein</fullName>
    </submittedName>
</protein>
<dbReference type="SMART" id="SM00895">
    <property type="entry name" value="FCD"/>
    <property type="match status" value="1"/>
</dbReference>
<feature type="domain" description="HTH gntR-type" evidence="5">
    <location>
        <begin position="37"/>
        <end position="105"/>
    </location>
</feature>
<dbReference type="Gene3D" id="1.10.10.10">
    <property type="entry name" value="Winged helix-like DNA-binding domain superfamily/Winged helix DNA-binding domain"/>
    <property type="match status" value="1"/>
</dbReference>
<dbReference type="GO" id="GO:0003677">
    <property type="term" value="F:DNA binding"/>
    <property type="evidence" value="ECO:0007669"/>
    <property type="project" value="UniProtKB-KW"/>
</dbReference>
<dbReference type="PANTHER" id="PTHR43537:SF47">
    <property type="entry name" value="REGULATORY PROTEIN GNTR HTH"/>
    <property type="match status" value="1"/>
</dbReference>
<dbReference type="GO" id="GO:0003700">
    <property type="term" value="F:DNA-binding transcription factor activity"/>
    <property type="evidence" value="ECO:0007669"/>
    <property type="project" value="InterPro"/>
</dbReference>
<feature type="region of interest" description="Disordered" evidence="4">
    <location>
        <begin position="1"/>
        <end position="38"/>
    </location>
</feature>
<dbReference type="SUPFAM" id="SSF46785">
    <property type="entry name" value="Winged helix' DNA-binding domain"/>
    <property type="match status" value="1"/>
</dbReference>
<dbReference type="InterPro" id="IPR008920">
    <property type="entry name" value="TF_FadR/GntR_C"/>
</dbReference>
<dbReference type="Pfam" id="PF00392">
    <property type="entry name" value="GntR"/>
    <property type="match status" value="1"/>
</dbReference>
<keyword evidence="2" id="KW-0238">DNA-binding</keyword>
<keyword evidence="1" id="KW-0805">Transcription regulation</keyword>
<dbReference type="AlphaFoldDB" id="A0A9D1VAN1"/>
<dbReference type="SMART" id="SM00345">
    <property type="entry name" value="HTH_GNTR"/>
    <property type="match status" value="1"/>
</dbReference>
<evidence type="ECO:0000313" key="7">
    <source>
        <dbReference type="Proteomes" id="UP000823964"/>
    </source>
</evidence>
<dbReference type="InterPro" id="IPR000524">
    <property type="entry name" value="Tscrpt_reg_HTH_GntR"/>
</dbReference>
<sequence>MGHRKHMQPDAATAGSARADAETVAAPCTPPAAPRRRSLAHRVREQMEEYIRSGQWQVGQRIPPEPELIRHFGVSHNTLREAVQGLIHAGMLMARPGDGTYVTAADRLDAALAHRLQQADLSRILEARLAIEKAVVALAAQNRNDEDLDRMQEALQRCKQREGDGIEADMAFHTCVAAATRNPILCQIYRVIARYLSQHFTSTLRERQYEPEALALHDELLSAMRRRDADAARRIIEKIVAFDARDLPGA</sequence>
<reference evidence="6" key="1">
    <citation type="journal article" date="2021" name="PeerJ">
        <title>Extensive microbial diversity within the chicken gut microbiome revealed by metagenomics and culture.</title>
        <authorList>
            <person name="Gilroy R."/>
            <person name="Ravi A."/>
            <person name="Getino M."/>
            <person name="Pursley I."/>
            <person name="Horton D.L."/>
            <person name="Alikhan N.F."/>
            <person name="Baker D."/>
            <person name="Gharbi K."/>
            <person name="Hall N."/>
            <person name="Watson M."/>
            <person name="Adriaenssens E.M."/>
            <person name="Foster-Nyarko E."/>
            <person name="Jarju S."/>
            <person name="Secka A."/>
            <person name="Antonio M."/>
            <person name="Oren A."/>
            <person name="Chaudhuri R.R."/>
            <person name="La Ragione R."/>
            <person name="Hildebrand F."/>
            <person name="Pallen M.J."/>
        </authorList>
    </citation>
    <scope>NUCLEOTIDE SEQUENCE</scope>
    <source>
        <strain evidence="6">14975</strain>
    </source>
</reference>
<evidence type="ECO:0000256" key="3">
    <source>
        <dbReference type="ARBA" id="ARBA00023163"/>
    </source>
</evidence>
<evidence type="ECO:0000256" key="1">
    <source>
        <dbReference type="ARBA" id="ARBA00023015"/>
    </source>
</evidence>
<dbReference type="InterPro" id="IPR036390">
    <property type="entry name" value="WH_DNA-bd_sf"/>
</dbReference>
<evidence type="ECO:0000313" key="6">
    <source>
        <dbReference type="EMBL" id="HIX19364.1"/>
    </source>
</evidence>
<proteinExistence type="predicted"/>
<dbReference type="InterPro" id="IPR011711">
    <property type="entry name" value="GntR_C"/>
</dbReference>
<dbReference type="PROSITE" id="PS50949">
    <property type="entry name" value="HTH_GNTR"/>
    <property type="match status" value="1"/>
</dbReference>
<evidence type="ECO:0000256" key="4">
    <source>
        <dbReference type="SAM" id="MobiDB-lite"/>
    </source>
</evidence>
<dbReference type="CDD" id="cd07377">
    <property type="entry name" value="WHTH_GntR"/>
    <property type="match status" value="1"/>
</dbReference>
<dbReference type="Proteomes" id="UP000823964">
    <property type="component" value="Unassembled WGS sequence"/>
</dbReference>
<dbReference type="Pfam" id="PF07729">
    <property type="entry name" value="FCD"/>
    <property type="match status" value="1"/>
</dbReference>
<organism evidence="6 7">
    <name type="scientific">Candidatus Akkermansia intestinigallinarum</name>
    <dbReference type="NCBI Taxonomy" id="2838431"/>
    <lineage>
        <taxon>Bacteria</taxon>
        <taxon>Pseudomonadati</taxon>
        <taxon>Verrucomicrobiota</taxon>
        <taxon>Verrucomicrobiia</taxon>
        <taxon>Verrucomicrobiales</taxon>
        <taxon>Akkermansiaceae</taxon>
        <taxon>Akkermansia</taxon>
    </lineage>
</organism>
<dbReference type="SUPFAM" id="SSF48008">
    <property type="entry name" value="GntR ligand-binding domain-like"/>
    <property type="match status" value="1"/>
</dbReference>
<dbReference type="InterPro" id="IPR036388">
    <property type="entry name" value="WH-like_DNA-bd_sf"/>
</dbReference>
<dbReference type="EMBL" id="DXFQ01000033">
    <property type="protein sequence ID" value="HIX19364.1"/>
    <property type="molecule type" value="Genomic_DNA"/>
</dbReference>
<dbReference type="PANTHER" id="PTHR43537">
    <property type="entry name" value="TRANSCRIPTIONAL REGULATOR, GNTR FAMILY"/>
    <property type="match status" value="1"/>
</dbReference>